<organism evidence="10">
    <name type="scientific">Medioppia subpectinata</name>
    <dbReference type="NCBI Taxonomy" id="1979941"/>
    <lineage>
        <taxon>Eukaryota</taxon>
        <taxon>Metazoa</taxon>
        <taxon>Ecdysozoa</taxon>
        <taxon>Arthropoda</taxon>
        <taxon>Chelicerata</taxon>
        <taxon>Arachnida</taxon>
        <taxon>Acari</taxon>
        <taxon>Acariformes</taxon>
        <taxon>Sarcoptiformes</taxon>
        <taxon>Oribatida</taxon>
        <taxon>Brachypylina</taxon>
        <taxon>Oppioidea</taxon>
        <taxon>Oppiidae</taxon>
        <taxon>Medioppia</taxon>
    </lineage>
</organism>
<evidence type="ECO:0000256" key="6">
    <source>
        <dbReference type="ARBA" id="ARBA00022989"/>
    </source>
</evidence>
<evidence type="ECO:0000256" key="9">
    <source>
        <dbReference type="SAM" id="Phobius"/>
    </source>
</evidence>
<keyword evidence="4 9" id="KW-0812">Transmembrane</keyword>
<evidence type="ECO:0000313" key="10">
    <source>
        <dbReference type="EMBL" id="CAD7646512.1"/>
    </source>
</evidence>
<dbReference type="GO" id="GO:0015075">
    <property type="term" value="F:monoatomic ion transmembrane transporter activity"/>
    <property type="evidence" value="ECO:0007669"/>
    <property type="project" value="InterPro"/>
</dbReference>
<feature type="non-terminal residue" evidence="10">
    <location>
        <position position="191"/>
    </location>
</feature>
<evidence type="ECO:0000256" key="2">
    <source>
        <dbReference type="ARBA" id="ARBA00005974"/>
    </source>
</evidence>
<dbReference type="InterPro" id="IPR004686">
    <property type="entry name" value="Mtc"/>
</dbReference>
<keyword evidence="11" id="KW-1185">Reference proteome</keyword>
<proteinExistence type="inferred from homology"/>
<evidence type="ECO:0000256" key="3">
    <source>
        <dbReference type="ARBA" id="ARBA00022448"/>
    </source>
</evidence>
<sequence length="191" mass="20272">SFNAVVNYTNRSGNAPLPLTQLLTAYSLATSGALVTALSLNHLAKKAPPLVGRFVPFLAVAAANCVNIPLMRSTELKDGLVVCDENGVEIGKSRIAAKLAIAQVVVSRIAMAAPGMTLPPILMNSLEKRGVLRRMPWIAAPLQVGLCGLFLTFTTPMCCALFPQTASVALSRLEPELQTNTALHAFYNKGL</sequence>
<evidence type="ECO:0000256" key="1">
    <source>
        <dbReference type="ARBA" id="ARBA00004225"/>
    </source>
</evidence>
<feature type="transmembrane region" description="Helical" evidence="9">
    <location>
        <begin position="100"/>
        <end position="123"/>
    </location>
</feature>
<feature type="transmembrane region" description="Helical" evidence="9">
    <location>
        <begin position="20"/>
        <end position="38"/>
    </location>
</feature>
<gene>
    <name evidence="10" type="ORF">OSB1V03_LOCUS21014</name>
</gene>
<dbReference type="EMBL" id="OC891692">
    <property type="protein sequence ID" value="CAD7646512.1"/>
    <property type="molecule type" value="Genomic_DNA"/>
</dbReference>
<keyword evidence="5" id="KW-0029">Amino-acid transport</keyword>
<accession>A0A7R9LRE5</accession>
<feature type="transmembrane region" description="Helical" evidence="9">
    <location>
        <begin position="135"/>
        <end position="153"/>
    </location>
</feature>
<evidence type="ECO:0000313" key="11">
    <source>
        <dbReference type="Proteomes" id="UP000759131"/>
    </source>
</evidence>
<comment type="subcellular location">
    <subcellularLocation>
        <location evidence="1">Mitochondrion membrane</location>
        <topology evidence="1">Multi-pass membrane protein</topology>
    </subcellularLocation>
</comment>
<evidence type="ECO:0000256" key="5">
    <source>
        <dbReference type="ARBA" id="ARBA00022970"/>
    </source>
</evidence>
<dbReference type="GO" id="GO:0005743">
    <property type="term" value="C:mitochondrial inner membrane"/>
    <property type="evidence" value="ECO:0007669"/>
    <property type="project" value="TreeGrafter"/>
</dbReference>
<dbReference type="Proteomes" id="UP000759131">
    <property type="component" value="Unassembled WGS sequence"/>
</dbReference>
<dbReference type="AlphaFoldDB" id="A0A7R9LRE5"/>
<comment type="similarity">
    <text evidence="2">Belongs to the sideroflexin family.</text>
</comment>
<keyword evidence="8 9" id="KW-0472">Membrane</keyword>
<dbReference type="GO" id="GO:0140300">
    <property type="term" value="P:serine import into mitochondrion"/>
    <property type="evidence" value="ECO:0007669"/>
    <property type="project" value="TreeGrafter"/>
</dbReference>
<dbReference type="Pfam" id="PF03820">
    <property type="entry name" value="SFXNs"/>
    <property type="match status" value="1"/>
</dbReference>
<evidence type="ECO:0000256" key="8">
    <source>
        <dbReference type="ARBA" id="ARBA00023136"/>
    </source>
</evidence>
<name>A0A7R9LRE5_9ACAR</name>
<keyword evidence="3" id="KW-0813">Transport</keyword>
<dbReference type="PANTHER" id="PTHR11153:SF8">
    <property type="entry name" value="SIDEROFLEXIN-1"/>
    <property type="match status" value="1"/>
</dbReference>
<evidence type="ECO:0000256" key="4">
    <source>
        <dbReference type="ARBA" id="ARBA00022692"/>
    </source>
</evidence>
<protein>
    <submittedName>
        <fullName evidence="10">Uncharacterized protein</fullName>
    </submittedName>
</protein>
<keyword evidence="6 9" id="KW-1133">Transmembrane helix</keyword>
<dbReference type="PANTHER" id="PTHR11153">
    <property type="entry name" value="SIDEROFLEXIN"/>
    <property type="match status" value="1"/>
</dbReference>
<dbReference type="EMBL" id="CAJPIZ010037117">
    <property type="protein sequence ID" value="CAG2121068.1"/>
    <property type="molecule type" value="Genomic_DNA"/>
</dbReference>
<evidence type="ECO:0000256" key="7">
    <source>
        <dbReference type="ARBA" id="ARBA00023128"/>
    </source>
</evidence>
<keyword evidence="7" id="KW-0496">Mitochondrion</keyword>
<dbReference type="OrthoDB" id="6608471at2759"/>
<reference evidence="10" key="1">
    <citation type="submission" date="2020-11" db="EMBL/GenBank/DDBJ databases">
        <authorList>
            <person name="Tran Van P."/>
        </authorList>
    </citation>
    <scope>NUCLEOTIDE SEQUENCE</scope>
</reference>